<sequence length="184" mass="19480">MVHFSTTILVFAALITTGFAVPARRDASQVQNDISNIGQTVEKLNTIIANVLNDITLGLTGGLDIRVAVNSLEDATNVATNDLKNTSPLSDGDADGLIQVLQPVAKDIVDTLTQLIGTKQLFDDSEVDAAILQALQELQSDTSGFQAALNAIIPDDLQQTVDGINGEINDALESVLETYGDDNN</sequence>
<keyword evidence="1" id="KW-0732">Signal</keyword>
<dbReference type="PANTHER" id="PTHR38123">
    <property type="entry name" value="CELL WALL SERINE-THREONINE-RICH GALACTOMANNOPROTEIN MP1 (AFU_ORTHOLOGUE AFUA_4G03240)"/>
    <property type="match status" value="1"/>
</dbReference>
<dbReference type="PANTHER" id="PTHR38123:SF1">
    <property type="entry name" value="HYDROPHOBIC SURFACE BINDING PROTEIN"/>
    <property type="match status" value="1"/>
</dbReference>
<evidence type="ECO:0000313" key="2">
    <source>
        <dbReference type="EMBL" id="KIM79517.1"/>
    </source>
</evidence>
<reference evidence="2 3" key="1">
    <citation type="submission" date="2014-04" db="EMBL/GenBank/DDBJ databases">
        <authorList>
            <consortium name="DOE Joint Genome Institute"/>
            <person name="Kuo A."/>
            <person name="Tarkka M."/>
            <person name="Buscot F."/>
            <person name="Kohler A."/>
            <person name="Nagy L.G."/>
            <person name="Floudas D."/>
            <person name="Copeland A."/>
            <person name="Barry K.W."/>
            <person name="Cichocki N."/>
            <person name="Veneault-Fourrey C."/>
            <person name="LaButti K."/>
            <person name="Lindquist E.A."/>
            <person name="Lipzen A."/>
            <person name="Lundell T."/>
            <person name="Morin E."/>
            <person name="Murat C."/>
            <person name="Sun H."/>
            <person name="Tunlid A."/>
            <person name="Henrissat B."/>
            <person name="Grigoriev I.V."/>
            <person name="Hibbett D.S."/>
            <person name="Martin F."/>
            <person name="Nordberg H.P."/>
            <person name="Cantor M.N."/>
            <person name="Hua S.X."/>
        </authorList>
    </citation>
    <scope>NUCLEOTIDE SEQUENCE [LARGE SCALE GENOMIC DNA]</scope>
    <source>
        <strain evidence="2 3">F 1598</strain>
    </source>
</reference>
<dbReference type="Pfam" id="PF12296">
    <property type="entry name" value="HsbA"/>
    <property type="match status" value="1"/>
</dbReference>
<organism evidence="2 3">
    <name type="scientific">Piloderma croceum (strain F 1598)</name>
    <dbReference type="NCBI Taxonomy" id="765440"/>
    <lineage>
        <taxon>Eukaryota</taxon>
        <taxon>Fungi</taxon>
        <taxon>Dikarya</taxon>
        <taxon>Basidiomycota</taxon>
        <taxon>Agaricomycotina</taxon>
        <taxon>Agaricomycetes</taxon>
        <taxon>Agaricomycetidae</taxon>
        <taxon>Atheliales</taxon>
        <taxon>Atheliaceae</taxon>
        <taxon>Piloderma</taxon>
    </lineage>
</organism>
<reference evidence="3" key="2">
    <citation type="submission" date="2015-01" db="EMBL/GenBank/DDBJ databases">
        <title>Evolutionary Origins and Diversification of the Mycorrhizal Mutualists.</title>
        <authorList>
            <consortium name="DOE Joint Genome Institute"/>
            <consortium name="Mycorrhizal Genomics Consortium"/>
            <person name="Kohler A."/>
            <person name="Kuo A."/>
            <person name="Nagy L.G."/>
            <person name="Floudas D."/>
            <person name="Copeland A."/>
            <person name="Barry K.W."/>
            <person name="Cichocki N."/>
            <person name="Veneault-Fourrey C."/>
            <person name="LaButti K."/>
            <person name="Lindquist E.A."/>
            <person name="Lipzen A."/>
            <person name="Lundell T."/>
            <person name="Morin E."/>
            <person name="Murat C."/>
            <person name="Riley R."/>
            <person name="Ohm R."/>
            <person name="Sun H."/>
            <person name="Tunlid A."/>
            <person name="Henrissat B."/>
            <person name="Grigoriev I.V."/>
            <person name="Hibbett D.S."/>
            <person name="Martin F."/>
        </authorList>
    </citation>
    <scope>NUCLEOTIDE SEQUENCE [LARGE SCALE GENOMIC DNA]</scope>
    <source>
        <strain evidence="3">F 1598</strain>
    </source>
</reference>
<gene>
    <name evidence="2" type="ORF">PILCRDRAFT_10347</name>
</gene>
<evidence type="ECO:0000313" key="3">
    <source>
        <dbReference type="Proteomes" id="UP000054166"/>
    </source>
</evidence>
<feature type="signal peptide" evidence="1">
    <location>
        <begin position="1"/>
        <end position="20"/>
    </location>
</feature>
<dbReference type="InterPro" id="IPR021054">
    <property type="entry name" value="Cell_wall_mannoprotein_1"/>
</dbReference>
<feature type="chain" id="PRO_5002161979" description="Hydrophobic surface binding protein" evidence="1">
    <location>
        <begin position="21"/>
        <end position="184"/>
    </location>
</feature>
<proteinExistence type="predicted"/>
<dbReference type="HOGENOM" id="CLU_099165_2_0_1"/>
<dbReference type="InParanoid" id="A0A0C3BQB1"/>
<dbReference type="EMBL" id="KN833009">
    <property type="protein sequence ID" value="KIM79517.1"/>
    <property type="molecule type" value="Genomic_DNA"/>
</dbReference>
<accession>A0A0C3BQB1</accession>
<name>A0A0C3BQB1_PILCF</name>
<dbReference type="Proteomes" id="UP000054166">
    <property type="component" value="Unassembled WGS sequence"/>
</dbReference>
<evidence type="ECO:0000256" key="1">
    <source>
        <dbReference type="SAM" id="SignalP"/>
    </source>
</evidence>
<dbReference type="Gene3D" id="1.20.1280.140">
    <property type="match status" value="1"/>
</dbReference>
<dbReference type="OrthoDB" id="3485059at2759"/>
<dbReference type="GO" id="GO:0005576">
    <property type="term" value="C:extracellular region"/>
    <property type="evidence" value="ECO:0007669"/>
    <property type="project" value="TreeGrafter"/>
</dbReference>
<protein>
    <recommendedName>
        <fullName evidence="4">Hydrophobic surface binding protein</fullName>
    </recommendedName>
</protein>
<dbReference type="AlphaFoldDB" id="A0A0C3BQB1"/>
<keyword evidence="3" id="KW-1185">Reference proteome</keyword>
<evidence type="ECO:0008006" key="4">
    <source>
        <dbReference type="Google" id="ProtNLM"/>
    </source>
</evidence>